<keyword evidence="1" id="KW-0812">Transmembrane</keyword>
<accession>A0A553JGJ6</accession>
<dbReference type="AlphaFoldDB" id="A0A553JGJ6"/>
<dbReference type="Proteomes" id="UP000318126">
    <property type="component" value="Unassembled WGS sequence"/>
</dbReference>
<name>A0A553JGJ6_SHEHA</name>
<keyword evidence="1" id="KW-0472">Membrane</keyword>
<organism evidence="2 3">
    <name type="scientific">Shewanella hanedai</name>
    <name type="common">Alteromonas hanedai</name>
    <dbReference type="NCBI Taxonomy" id="25"/>
    <lineage>
        <taxon>Bacteria</taxon>
        <taxon>Pseudomonadati</taxon>
        <taxon>Pseudomonadota</taxon>
        <taxon>Gammaproteobacteria</taxon>
        <taxon>Alteromonadales</taxon>
        <taxon>Shewanellaceae</taxon>
        <taxon>Shewanella</taxon>
    </lineage>
</organism>
<protein>
    <submittedName>
        <fullName evidence="2">YgjV family protein</fullName>
    </submittedName>
</protein>
<proteinExistence type="predicted"/>
<evidence type="ECO:0000313" key="3">
    <source>
        <dbReference type="Proteomes" id="UP000318126"/>
    </source>
</evidence>
<dbReference type="Pfam" id="PF10688">
    <property type="entry name" value="Imp-YgjV"/>
    <property type="match status" value="1"/>
</dbReference>
<dbReference type="InterPro" id="IPR019629">
    <property type="entry name" value="Uncharacterised_HI1736/YgjV"/>
</dbReference>
<comment type="caution">
    <text evidence="2">The sequence shown here is derived from an EMBL/GenBank/DDBJ whole genome shotgun (WGS) entry which is preliminary data.</text>
</comment>
<feature type="transmembrane region" description="Helical" evidence="1">
    <location>
        <begin position="6"/>
        <end position="26"/>
    </location>
</feature>
<feature type="transmembrane region" description="Helical" evidence="1">
    <location>
        <begin position="141"/>
        <end position="159"/>
    </location>
</feature>
<reference evidence="3" key="1">
    <citation type="submission" date="2019-07" db="EMBL/GenBank/DDBJ databases">
        <title>Shewanella sp. YLB-08 draft genomic sequence.</title>
        <authorList>
            <person name="Yu L."/>
        </authorList>
    </citation>
    <scope>NUCLEOTIDE SEQUENCE [LARGE SCALE GENOMIC DNA]</scope>
    <source>
        <strain evidence="3">JCM 20706</strain>
    </source>
</reference>
<keyword evidence="3" id="KW-1185">Reference proteome</keyword>
<feature type="transmembrane region" description="Helical" evidence="1">
    <location>
        <begin position="38"/>
        <end position="57"/>
    </location>
</feature>
<dbReference type="RefSeq" id="WP_144042596.1">
    <property type="nucleotide sequence ID" value="NZ_BMPL01000051.1"/>
</dbReference>
<feature type="transmembrane region" description="Helical" evidence="1">
    <location>
        <begin position="77"/>
        <end position="94"/>
    </location>
</feature>
<feature type="transmembrane region" description="Helical" evidence="1">
    <location>
        <begin position="101"/>
        <end position="121"/>
    </location>
</feature>
<dbReference type="EMBL" id="VKGK01000046">
    <property type="protein sequence ID" value="TRY11572.1"/>
    <property type="molecule type" value="Genomic_DNA"/>
</dbReference>
<evidence type="ECO:0000256" key="1">
    <source>
        <dbReference type="SAM" id="Phobius"/>
    </source>
</evidence>
<keyword evidence="1" id="KW-1133">Transmembrane helix</keyword>
<gene>
    <name evidence="2" type="ORF">FN961_23565</name>
</gene>
<sequence>MFDVSHLLIAQGIGFISMLLAWWANAQKNDQKLLSGNIVAAGLTSLHLGLLGSPLGMANQLLNMGRFCAGRYCRRAILAPIFASLAILLGWFWAQHWSEWCAVFAAVIMSFALIHTSGIRLRWAMLVSNACNLSLSLHLNSWSGVIYQVITIVIIGYQIRESLRLPQYQSA</sequence>
<evidence type="ECO:0000313" key="2">
    <source>
        <dbReference type="EMBL" id="TRY11572.1"/>
    </source>
</evidence>
<dbReference type="OrthoDB" id="6260876at2"/>